<dbReference type="InterPro" id="IPR013320">
    <property type="entry name" value="ConA-like_dom_sf"/>
</dbReference>
<feature type="compositionally biased region" description="Gly residues" evidence="1">
    <location>
        <begin position="158"/>
        <end position="168"/>
    </location>
</feature>
<dbReference type="EMBL" id="JASCRY010000001">
    <property type="protein sequence ID" value="MDI5948311.1"/>
    <property type="molecule type" value="Genomic_DNA"/>
</dbReference>
<dbReference type="SUPFAM" id="SSF49899">
    <property type="entry name" value="Concanavalin A-like lectins/glucanases"/>
    <property type="match status" value="1"/>
</dbReference>
<sequence>MIVNTTGAGTFVVPCGVTSITVRAWGAGGAGGGSTVNSDSGDGGGSGGYTSGVFTVTSGQTINYIVGAGGTGSINNGVNGGNTTIAGLGLAANGGIGGNSNGGSVSGLGGTASGGTVNTSGANGGVGGSNTGGTGGAAPNGGTGGAGGNDNNGSDGVAPGGGGGGGERSNGFFGSNVGGNGGNGRIEITYAYYCVPTFNNVVEPITNVTVAGINRTTSNTLNGTPALESFCDVATVTQGVIYPISVKGNTDGNFSNYITVYVDWDQNGVFGNNLNERYDIGIIENSNGNNTSTALVGNINVPAGALAGNTRMRVIKSFNNGTNSYVFPCSSNGWGQAEDYAVTVLSACVLPGNTITTASAVCANTPFTLSLQNTSAAAVAYQWQTSPDNATWNNVPSVPFFNTDFTLLPANSNVYGTATVTGGELVLTSAVSSQYGGYVIQATPGSNINSFTTTFDYRMFDGGGADGMSLSYGSDIGNGQGGGEEGEGTGLIIKFDSYDNAGNTTGSQIRISYGGVQIFSNVLNSFNLRNTVYRNVLLSADENGFLSLRIGTATIVSGLALPGGYLSSNKSNWKFKFSARTGGINDKHSIDNLRITYLNSRFTTSQTASTYYRSIVTCGGNTSISTPVLVTIDSVNPKIQTIVHPDCVSATGSVTLNSLPSTGTWTLTRSGTSSATTTGTGSSTTISGLAPGTYTFTVSNGTCTSLASDNVVINSIVTNTWNGTVWSTGLVPTSVQKIVFAGNFNQDVDVVGCSCIVTGSAAVTIKSNRTLTITNEVEVVGVGTLTFENRASLVQINDAAVNAGNIIYKRLTNTGVRNTDYTYWSSPVLPLNLGGTGGISYNPSSLVGSIFYSYEVTAGSEDWKSESATSPMIVGKGYSIRGPGPISVSPLTPLEATFTGKPNNGRYPITGIYPFKSYLIGNPYPSALDADKFLTDNAGVIDGTLYFWTHSTKIGIGVVNPGTGVYAYSGDDYASYNLTGGVGTDGVPYPQGGVEAPSSPGFKPTGKIGAGQGFFATSNTMILGINEIVFNNSMRVGVGGITGNNSQFFKTNSTKSKTTSAIEKNRVWLNLTNTQGAFKQLLVGYITGATNDYDNGYDGETFDGNEFIDFYSVNQEKNFVIQGRALPFDVNDEVSLGYRSVAVGDFSIGIDEVDGIMQSQKVYIEDKLLNVVHDLKASPYDFTTQAGTFNDRFVLRYVDKTLGTGDFETANDKIIISVKNKQIKIDSPNETIDKVLIFDLLGKQIYRKISVGNNEQIISNLSSSEQALIIKVVLQNGQTVSKKVIF</sequence>
<dbReference type="GO" id="GO:0005975">
    <property type="term" value="P:carbohydrate metabolic process"/>
    <property type="evidence" value="ECO:0007669"/>
    <property type="project" value="UniProtKB-ARBA"/>
</dbReference>
<keyword evidence="5" id="KW-1185">Reference proteome</keyword>
<dbReference type="Gene3D" id="2.60.120.200">
    <property type="match status" value="1"/>
</dbReference>
<dbReference type="InterPro" id="IPR049304">
    <property type="entry name" value="Gly_rich_dom"/>
</dbReference>
<dbReference type="Pfam" id="PF21722">
    <property type="entry name" value="Gly_rich_2"/>
    <property type="match status" value="1"/>
</dbReference>
<dbReference type="RefSeq" id="WP_282713921.1">
    <property type="nucleotide sequence ID" value="NZ_JASCRY010000001.1"/>
</dbReference>
<evidence type="ECO:0000313" key="5">
    <source>
        <dbReference type="Proteomes" id="UP001228643"/>
    </source>
</evidence>
<dbReference type="GO" id="GO:0004553">
    <property type="term" value="F:hydrolase activity, hydrolyzing O-glycosyl compounds"/>
    <property type="evidence" value="ECO:0007669"/>
    <property type="project" value="UniProtKB-ARBA"/>
</dbReference>
<evidence type="ECO:0000313" key="4">
    <source>
        <dbReference type="EMBL" id="MDI5948311.1"/>
    </source>
</evidence>
<dbReference type="InterPro" id="IPR045474">
    <property type="entry name" value="GEVED"/>
</dbReference>
<comment type="caution">
    <text evidence="4">The sequence shown here is derived from an EMBL/GenBank/DDBJ whole genome shotgun (WGS) entry which is preliminary data.</text>
</comment>
<dbReference type="NCBIfam" id="NF033708">
    <property type="entry name" value="T9SS_Cterm_ChiA"/>
    <property type="match status" value="1"/>
</dbReference>
<name>A0AAW6TF92_9FLAO</name>
<reference evidence="4 5" key="1">
    <citation type="submission" date="2023-04" db="EMBL/GenBank/DDBJ databases">
        <title>Two novel species of Flavobacterium.</title>
        <authorList>
            <person name="Liu Q."/>
            <person name="Xin Y.-H."/>
        </authorList>
    </citation>
    <scope>NUCLEOTIDE SEQUENCE [LARGE SCALE GENOMIC DNA]</scope>
    <source>
        <strain evidence="4 5">LB2P87</strain>
    </source>
</reference>
<dbReference type="Pfam" id="PF20009">
    <property type="entry name" value="GEVED"/>
    <property type="match status" value="1"/>
</dbReference>
<organism evidence="4 5">
    <name type="scientific">Flavobacterium yafengii</name>
    <dbReference type="NCBI Taxonomy" id="3041253"/>
    <lineage>
        <taxon>Bacteria</taxon>
        <taxon>Pseudomonadati</taxon>
        <taxon>Bacteroidota</taxon>
        <taxon>Flavobacteriia</taxon>
        <taxon>Flavobacteriales</taxon>
        <taxon>Flavobacteriaceae</taxon>
        <taxon>Flavobacterium</taxon>
    </lineage>
</organism>
<evidence type="ECO:0000259" key="3">
    <source>
        <dbReference type="Pfam" id="PF21722"/>
    </source>
</evidence>
<feature type="region of interest" description="Disordered" evidence="1">
    <location>
        <begin position="120"/>
        <end position="169"/>
    </location>
</feature>
<feature type="domain" description="GEVED" evidence="2">
    <location>
        <begin position="257"/>
        <end position="343"/>
    </location>
</feature>
<protein>
    <submittedName>
        <fullName evidence="4">T9SS sorting signal type C domain-containing protein</fullName>
    </submittedName>
</protein>
<evidence type="ECO:0000256" key="1">
    <source>
        <dbReference type="SAM" id="MobiDB-lite"/>
    </source>
</evidence>
<accession>A0AAW6TF92</accession>
<proteinExistence type="predicted"/>
<feature type="domain" description="Glycine-rich" evidence="3">
    <location>
        <begin position="6"/>
        <end position="190"/>
    </location>
</feature>
<dbReference type="Proteomes" id="UP001228643">
    <property type="component" value="Unassembled WGS sequence"/>
</dbReference>
<feature type="compositionally biased region" description="Gly residues" evidence="1">
    <location>
        <begin position="122"/>
        <end position="150"/>
    </location>
</feature>
<gene>
    <name evidence="4" type="ORF">QLS97_01505</name>
</gene>
<evidence type="ECO:0000259" key="2">
    <source>
        <dbReference type="Pfam" id="PF20009"/>
    </source>
</evidence>